<keyword evidence="1" id="KW-0472">Membrane</keyword>
<reference evidence="2 3" key="1">
    <citation type="submission" date="2017-09" db="EMBL/GenBank/DDBJ databases">
        <authorList>
            <person name="Lee N."/>
            <person name="Cho B.-K."/>
        </authorList>
    </citation>
    <scope>NUCLEOTIDE SEQUENCE [LARGE SCALE GENOMIC DNA]</scope>
    <source>
        <strain evidence="2 3">ATCC 12853</strain>
    </source>
</reference>
<feature type="transmembrane region" description="Helical" evidence="1">
    <location>
        <begin position="89"/>
        <end position="108"/>
    </location>
</feature>
<dbReference type="RefSeq" id="WP_079043419.1">
    <property type="nucleotide sequence ID" value="NZ_CP023699.1"/>
</dbReference>
<keyword evidence="3" id="KW-1185">Reference proteome</keyword>
<dbReference type="EMBL" id="CP023699">
    <property type="protein sequence ID" value="QEU89851.1"/>
    <property type="molecule type" value="Genomic_DNA"/>
</dbReference>
<organism evidence="2 3">
    <name type="scientific">Streptomyces kanamyceticus</name>
    <dbReference type="NCBI Taxonomy" id="1967"/>
    <lineage>
        <taxon>Bacteria</taxon>
        <taxon>Bacillati</taxon>
        <taxon>Actinomycetota</taxon>
        <taxon>Actinomycetes</taxon>
        <taxon>Kitasatosporales</taxon>
        <taxon>Streptomycetaceae</taxon>
        <taxon>Streptomyces</taxon>
    </lineage>
</organism>
<evidence type="ECO:0008006" key="4">
    <source>
        <dbReference type="Google" id="ProtNLM"/>
    </source>
</evidence>
<dbReference type="AlphaFoldDB" id="A0A5J6G7V6"/>
<evidence type="ECO:0000313" key="3">
    <source>
        <dbReference type="Proteomes" id="UP000325529"/>
    </source>
</evidence>
<dbReference type="OrthoDB" id="3541216at2"/>
<sequence>MIRRWYTALGINLLLGIPAIVPMLMLWFLLSNWPLADIGLTTRIPTNEQDASPTAALLFFGPMIAASAVLWWIANRPLVRRTQLTRPRYWLLSFASTLIPTAVAITVWL</sequence>
<gene>
    <name evidence="2" type="ORF">CP970_01860</name>
</gene>
<feature type="transmembrane region" description="Helical" evidence="1">
    <location>
        <begin position="55"/>
        <end position="74"/>
    </location>
</feature>
<evidence type="ECO:0000313" key="2">
    <source>
        <dbReference type="EMBL" id="QEU89851.1"/>
    </source>
</evidence>
<dbReference type="KEGG" id="ska:CP970_01860"/>
<dbReference type="Proteomes" id="UP000325529">
    <property type="component" value="Chromosome"/>
</dbReference>
<evidence type="ECO:0000256" key="1">
    <source>
        <dbReference type="SAM" id="Phobius"/>
    </source>
</evidence>
<accession>A0A5J6G7V6</accession>
<name>A0A5J6G7V6_STRKN</name>
<proteinExistence type="predicted"/>
<keyword evidence="1" id="KW-0812">Transmembrane</keyword>
<protein>
    <recommendedName>
        <fullName evidence="4">Integral membrane protein</fullName>
    </recommendedName>
</protein>
<keyword evidence="1" id="KW-1133">Transmembrane helix</keyword>
<feature type="transmembrane region" description="Helical" evidence="1">
    <location>
        <begin position="12"/>
        <end position="35"/>
    </location>
</feature>